<protein>
    <submittedName>
        <fullName evidence="1">Uncharacterized protein</fullName>
    </submittedName>
</protein>
<name>A0A1W6SRD7_9PROT</name>
<reference evidence="1 2" key="1">
    <citation type="journal article" date="2015" name="Int. J. Syst. Evol. Microbiol.">
        <title>Nitrosospira lacus sp. nov., a psychrotolerant, ammonia-oxidizing bacterium from sandy lake sediment.</title>
        <authorList>
            <person name="Urakawa H."/>
            <person name="Garcia J.C."/>
            <person name="Nielsen J.L."/>
            <person name="Le V.Q."/>
            <person name="Kozlowski J.A."/>
            <person name="Stein L.Y."/>
            <person name="Lim C.K."/>
            <person name="Pommerening-Roser A."/>
            <person name="Martens-Habbena W."/>
            <person name="Stahl D.A."/>
            <person name="Klotz M.G."/>
        </authorList>
    </citation>
    <scope>NUCLEOTIDE SEQUENCE [LARGE SCALE GENOMIC DNA]</scope>
    <source>
        <strain evidence="1 2">APG3</strain>
    </source>
</reference>
<dbReference type="EMBL" id="CP021106">
    <property type="protein sequence ID" value="ARO88346.1"/>
    <property type="molecule type" value="Genomic_DNA"/>
</dbReference>
<gene>
    <name evidence="1" type="ORF">EBAPG3_011485</name>
</gene>
<dbReference type="AlphaFoldDB" id="A0A1W6SRD7"/>
<sequence length="100" mass="11123">MHAFAQEYPGCSNISRRIRAEDGVVTEQIVGPFGRFFFLADKQVAPYLRSILFSVTLLLAIKQHAQVNIAPKSSELLYLDGFAMRSGITFSILMIKASNV</sequence>
<dbReference type="KEGG" id="nlc:EBAPG3_011485"/>
<evidence type="ECO:0000313" key="2">
    <source>
        <dbReference type="Proteomes" id="UP000012179"/>
    </source>
</evidence>
<accession>A0A1W6SRD7</accession>
<dbReference type="Proteomes" id="UP000012179">
    <property type="component" value="Chromosome"/>
</dbReference>
<organism evidence="1 2">
    <name type="scientific">Nitrosospira lacus</name>
    <dbReference type="NCBI Taxonomy" id="1288494"/>
    <lineage>
        <taxon>Bacteria</taxon>
        <taxon>Pseudomonadati</taxon>
        <taxon>Pseudomonadota</taxon>
        <taxon>Betaproteobacteria</taxon>
        <taxon>Nitrosomonadales</taxon>
        <taxon>Nitrosomonadaceae</taxon>
        <taxon>Nitrosospira</taxon>
    </lineage>
</organism>
<proteinExistence type="predicted"/>
<keyword evidence="2" id="KW-1185">Reference proteome</keyword>
<evidence type="ECO:0000313" key="1">
    <source>
        <dbReference type="EMBL" id="ARO88346.1"/>
    </source>
</evidence>